<dbReference type="PANTHER" id="PTHR45658:SF134">
    <property type="entry name" value="GATA TYPE ZINC FINGER TRANSCRIPTION FACTOR FAMILY PROTEIN"/>
    <property type="match status" value="1"/>
</dbReference>
<name>A0A9P1EC55_CUSEU</name>
<evidence type="ECO:0000256" key="8">
    <source>
        <dbReference type="ARBA" id="ARBA00023163"/>
    </source>
</evidence>
<keyword evidence="2" id="KW-0479">Metal-binding</keyword>
<dbReference type="GO" id="GO:0006355">
    <property type="term" value="P:regulation of DNA-templated transcription"/>
    <property type="evidence" value="ECO:0007669"/>
    <property type="project" value="InterPro"/>
</dbReference>
<evidence type="ECO:0000259" key="11">
    <source>
        <dbReference type="PROSITE" id="PS50114"/>
    </source>
</evidence>
<dbReference type="Pfam" id="PF00320">
    <property type="entry name" value="GATA"/>
    <property type="match status" value="1"/>
</dbReference>
<keyword evidence="13" id="KW-1185">Reference proteome</keyword>
<evidence type="ECO:0000256" key="7">
    <source>
        <dbReference type="ARBA" id="ARBA00023159"/>
    </source>
</evidence>
<dbReference type="InterPro" id="IPR013088">
    <property type="entry name" value="Znf_NHR/GATA"/>
</dbReference>
<dbReference type="OrthoDB" id="2162994at2759"/>
<gene>
    <name evidence="12" type="ORF">CEURO_LOCUS12772</name>
</gene>
<dbReference type="GO" id="GO:0005634">
    <property type="term" value="C:nucleus"/>
    <property type="evidence" value="ECO:0007669"/>
    <property type="project" value="TreeGrafter"/>
</dbReference>
<dbReference type="SMART" id="SM00401">
    <property type="entry name" value="ZnF_GATA"/>
    <property type="match status" value="1"/>
</dbReference>
<proteinExistence type="inferred from homology"/>
<evidence type="ECO:0000256" key="1">
    <source>
        <dbReference type="ARBA" id="ARBA00005694"/>
    </source>
</evidence>
<protein>
    <recommendedName>
        <fullName evidence="11">GATA-type domain-containing protein</fullName>
    </recommendedName>
</protein>
<dbReference type="GO" id="GO:0008270">
    <property type="term" value="F:zinc ion binding"/>
    <property type="evidence" value="ECO:0007669"/>
    <property type="project" value="UniProtKB-KW"/>
</dbReference>
<reference evidence="12" key="1">
    <citation type="submission" date="2022-07" db="EMBL/GenBank/DDBJ databases">
        <authorList>
            <person name="Macas J."/>
            <person name="Novak P."/>
            <person name="Neumann P."/>
        </authorList>
    </citation>
    <scope>NUCLEOTIDE SEQUENCE</scope>
</reference>
<feature type="region of interest" description="Disordered" evidence="10">
    <location>
        <begin position="274"/>
        <end position="298"/>
    </location>
</feature>
<keyword evidence="7" id="KW-0010">Activator</keyword>
<evidence type="ECO:0000256" key="6">
    <source>
        <dbReference type="ARBA" id="ARBA00023125"/>
    </source>
</evidence>
<dbReference type="GO" id="GO:0043565">
    <property type="term" value="F:sequence-specific DNA binding"/>
    <property type="evidence" value="ECO:0007669"/>
    <property type="project" value="InterPro"/>
</dbReference>
<dbReference type="SUPFAM" id="SSF57716">
    <property type="entry name" value="Glucocorticoid receptor-like (DNA-binding domain)"/>
    <property type="match status" value="1"/>
</dbReference>
<evidence type="ECO:0000313" key="12">
    <source>
        <dbReference type="EMBL" id="CAH9094513.1"/>
    </source>
</evidence>
<evidence type="ECO:0000256" key="5">
    <source>
        <dbReference type="ARBA" id="ARBA00023015"/>
    </source>
</evidence>
<evidence type="ECO:0000256" key="9">
    <source>
        <dbReference type="PROSITE-ProRule" id="PRU00094"/>
    </source>
</evidence>
<keyword evidence="6" id="KW-0238">DNA-binding</keyword>
<dbReference type="InterPro" id="IPR051140">
    <property type="entry name" value="GATA_TF"/>
</dbReference>
<dbReference type="InterPro" id="IPR000679">
    <property type="entry name" value="Znf_GATA"/>
</dbReference>
<dbReference type="FunFam" id="3.30.50.10:FF:000018">
    <property type="entry name" value="GATA transcription factor"/>
    <property type="match status" value="1"/>
</dbReference>
<sequence length="298" mass="33190">MNMAQLTEPVFYSWNGSGDDYEDDDPVMALLNNLEFSPECLEGDGFGDDFDATMLGPIPSDVALTGLAPFPHNDITDDSLNAPFKLTACAQTQQLNDGDEKSIKPILGRDKYCEVVMYQTQSPDSVLESNSATSSVSSRKEGAPIKPGFFVPVRARSKRVRSSTVNPWLSIPPLKTSSFKNKAKRKFPRKLNGPANAAPWDGVLKKCTHCEVTKTPQWREGPLGPKTLCNACGVRYRSRRLFPEYRPAASPTFIPSLHSNSHRKVIEMRRKVEERETVQDPPMSPIPEFVSKSSYLFD</sequence>
<evidence type="ECO:0000313" key="13">
    <source>
        <dbReference type="Proteomes" id="UP001152484"/>
    </source>
</evidence>
<accession>A0A9P1EC55</accession>
<feature type="domain" description="GATA-type" evidence="11">
    <location>
        <begin position="205"/>
        <end position="237"/>
    </location>
</feature>
<keyword evidence="3 9" id="KW-0863">Zinc-finger</keyword>
<dbReference type="Gene3D" id="3.30.50.10">
    <property type="entry name" value="Erythroid Transcription Factor GATA-1, subunit A"/>
    <property type="match status" value="1"/>
</dbReference>
<keyword evidence="5" id="KW-0805">Transcription regulation</keyword>
<organism evidence="12 13">
    <name type="scientific">Cuscuta europaea</name>
    <name type="common">European dodder</name>
    <dbReference type="NCBI Taxonomy" id="41803"/>
    <lineage>
        <taxon>Eukaryota</taxon>
        <taxon>Viridiplantae</taxon>
        <taxon>Streptophyta</taxon>
        <taxon>Embryophyta</taxon>
        <taxon>Tracheophyta</taxon>
        <taxon>Spermatophyta</taxon>
        <taxon>Magnoliopsida</taxon>
        <taxon>eudicotyledons</taxon>
        <taxon>Gunneridae</taxon>
        <taxon>Pentapetalae</taxon>
        <taxon>asterids</taxon>
        <taxon>lamiids</taxon>
        <taxon>Solanales</taxon>
        <taxon>Convolvulaceae</taxon>
        <taxon>Cuscuteae</taxon>
        <taxon>Cuscuta</taxon>
        <taxon>Cuscuta subgen. Cuscuta</taxon>
    </lineage>
</organism>
<dbReference type="Proteomes" id="UP001152484">
    <property type="component" value="Unassembled WGS sequence"/>
</dbReference>
<dbReference type="PANTHER" id="PTHR45658">
    <property type="entry name" value="GATA TRANSCRIPTION FACTOR"/>
    <property type="match status" value="1"/>
</dbReference>
<dbReference type="EMBL" id="CAMAPE010000031">
    <property type="protein sequence ID" value="CAH9094513.1"/>
    <property type="molecule type" value="Genomic_DNA"/>
</dbReference>
<keyword evidence="8" id="KW-0804">Transcription</keyword>
<evidence type="ECO:0000256" key="3">
    <source>
        <dbReference type="ARBA" id="ARBA00022771"/>
    </source>
</evidence>
<evidence type="ECO:0000256" key="2">
    <source>
        <dbReference type="ARBA" id="ARBA00022723"/>
    </source>
</evidence>
<dbReference type="AlphaFoldDB" id="A0A9P1EC55"/>
<dbReference type="GO" id="GO:0030154">
    <property type="term" value="P:cell differentiation"/>
    <property type="evidence" value="ECO:0007669"/>
    <property type="project" value="TreeGrafter"/>
</dbReference>
<evidence type="ECO:0000256" key="4">
    <source>
        <dbReference type="ARBA" id="ARBA00022833"/>
    </source>
</evidence>
<comment type="caution">
    <text evidence="12">The sequence shown here is derived from an EMBL/GenBank/DDBJ whole genome shotgun (WGS) entry which is preliminary data.</text>
</comment>
<dbReference type="PROSITE" id="PS00344">
    <property type="entry name" value="GATA_ZN_FINGER_1"/>
    <property type="match status" value="1"/>
</dbReference>
<dbReference type="CDD" id="cd00202">
    <property type="entry name" value="ZnF_GATA"/>
    <property type="match status" value="1"/>
</dbReference>
<dbReference type="PROSITE" id="PS50114">
    <property type="entry name" value="GATA_ZN_FINGER_2"/>
    <property type="match status" value="1"/>
</dbReference>
<keyword evidence="4" id="KW-0862">Zinc</keyword>
<comment type="similarity">
    <text evidence="1">Belongs to the type IV zinc-finger family. Class A subfamily.</text>
</comment>
<evidence type="ECO:0000256" key="10">
    <source>
        <dbReference type="SAM" id="MobiDB-lite"/>
    </source>
</evidence>